<sequence>MRTFAIRARDGVMEINYSENSNQPPFRKFMITYNPKFSIGDNLENIKAALTGLPIDAAIIENSLNYEFSDTIIGINHQKIDIGLAIANMMNIPVVNLHKVQDVGLEKAVSEKQEYLKWHLDYYGEYSGKRNYGQEAMLTIGNGYFGLRGAYVEANANKDNYPGMYVAGVYNQLTTNINGRDVVNEDMVNLPNAQSMSFGVDHQQPFEIKKADIQDIYRSLDLRSGVLTTTLHIQLSTGHILQVRATKVANMTNWHRYSIKYEIKPINFSGSLQVYSKIDGNVINGNVERYQDFDQKHIDIIGMSAHDNQISMTGQTKTSHVNFVINSKLSSKDFDIKKLINADTAEKQIQQTLSIDVEPEKHYQFEKCVTVFTDQDKNSNLELAAQRELNNSSFDDTLADSKKFWSNVWQNADIQIGNDMTSQKLTRVNIYHMLVTSAALASGKLDASVGARGLHGEAYRGHIFWDVTFDLPFYALHYPAIAKQCLLYRYKRIGEARKYAATEDKQGAMYPWQSGMYGDEQSQFVHLNPVSGQWDPDNSRLQRHVSLSVAYDIINYVHITGDNDFMKNYGLEMLLSICKFWVSMATYDKAADRYDIHHVMGPDEFHEEYPNSDDHGLTNNAYTNIMVSWLFDKVAGIIANEDAKSVVDAHDKAGTDNSLLDKMSDIAHKLRLDINEEGIIGQFSGYFNLSKLNFDSYRKKYGDISRIDRLLKGEGKSPDSYQVAKQADTLMAYYELPFAEVQNVITRLGYQLPANYFTTNLRFYLDRTTHGSTLSRIVYSVLDEMDGNMDQSWQLFSTALFSDYYDIQGGTTAEGIHLGVMGATLEIETKCYGGVRFDTNEVSINPHLPTGWHKLSFKQTYQGITYSFEIDHHKINVTADANTHVKVADKAYSLSKNKPTTITYK</sequence>
<dbReference type="GO" id="GO:0030246">
    <property type="term" value="F:carbohydrate binding"/>
    <property type="evidence" value="ECO:0007669"/>
    <property type="project" value="InterPro"/>
</dbReference>
<reference evidence="4 5" key="1">
    <citation type="journal article" date="2015" name="Genome Announc.">
        <title>Expanding the biotechnology potential of lactobacilli through comparative genomics of 213 strains and associated genera.</title>
        <authorList>
            <person name="Sun Z."/>
            <person name="Harris H.M."/>
            <person name="McCann A."/>
            <person name="Guo C."/>
            <person name="Argimon S."/>
            <person name="Zhang W."/>
            <person name="Yang X."/>
            <person name="Jeffery I.B."/>
            <person name="Cooney J.C."/>
            <person name="Kagawa T.F."/>
            <person name="Liu W."/>
            <person name="Song Y."/>
            <person name="Salvetti E."/>
            <person name="Wrobel A."/>
            <person name="Rasinkangas P."/>
            <person name="Parkhill J."/>
            <person name="Rea M.C."/>
            <person name="O'Sullivan O."/>
            <person name="Ritari J."/>
            <person name="Douillard F.P."/>
            <person name="Paul Ross R."/>
            <person name="Yang R."/>
            <person name="Briner A.E."/>
            <person name="Felis G.E."/>
            <person name="de Vos W.M."/>
            <person name="Barrangou R."/>
            <person name="Klaenhammer T.R."/>
            <person name="Caufield P.W."/>
            <person name="Cui Y."/>
            <person name="Zhang H."/>
            <person name="O'Toole P.W."/>
        </authorList>
    </citation>
    <scope>NUCLEOTIDE SEQUENCE [LARGE SCALE GENOMIC DNA]</scope>
    <source>
        <strain evidence="4 5">DSM 19906</strain>
    </source>
</reference>
<evidence type="ECO:0000259" key="1">
    <source>
        <dbReference type="Pfam" id="PF03632"/>
    </source>
</evidence>
<evidence type="ECO:0000313" key="5">
    <source>
        <dbReference type="Proteomes" id="UP000051439"/>
    </source>
</evidence>
<dbReference type="InterPro" id="IPR008928">
    <property type="entry name" value="6-hairpin_glycosidase_sf"/>
</dbReference>
<evidence type="ECO:0000259" key="2">
    <source>
        <dbReference type="Pfam" id="PF03633"/>
    </source>
</evidence>
<dbReference type="InterPro" id="IPR012341">
    <property type="entry name" value="6hp_glycosidase-like_sf"/>
</dbReference>
<proteinExistence type="predicted"/>
<feature type="domain" description="Glycoside hydrolase family 65 C-terminal" evidence="2">
    <location>
        <begin position="836"/>
        <end position="894"/>
    </location>
</feature>
<dbReference type="InterPro" id="IPR005195">
    <property type="entry name" value="Glyco_hydro_65_M"/>
</dbReference>
<feature type="domain" description="Glycoside hydrolase family 65 central catalytic" evidence="1">
    <location>
        <begin position="427"/>
        <end position="825"/>
    </location>
</feature>
<dbReference type="InterPro" id="IPR011013">
    <property type="entry name" value="Gal_mutarotase_sf_dom"/>
</dbReference>
<dbReference type="RefSeq" id="WP_040472049.1">
    <property type="nucleotide sequence ID" value="NZ_AZEB01000001.1"/>
</dbReference>
<dbReference type="PATRIC" id="fig|1423766.4.peg.298"/>
<dbReference type="PANTHER" id="PTHR11051">
    <property type="entry name" value="GLYCOSYL HYDROLASE-RELATED"/>
    <property type="match status" value="1"/>
</dbReference>
<dbReference type="SUPFAM" id="SSF48208">
    <property type="entry name" value="Six-hairpin glycosidases"/>
    <property type="match status" value="1"/>
</dbReference>
<dbReference type="PANTHER" id="PTHR11051:SF8">
    <property type="entry name" value="PROTEIN-GLUCOSYLGALACTOSYLHYDROXYLYSINE GLUCOSIDASE"/>
    <property type="match status" value="1"/>
</dbReference>
<comment type="caution">
    <text evidence="4">The sequence shown here is derived from an EMBL/GenBank/DDBJ whole genome shotgun (WGS) entry which is preliminary data.</text>
</comment>
<dbReference type="Pfam" id="PF03633">
    <property type="entry name" value="Glyco_hydro_65C"/>
    <property type="match status" value="1"/>
</dbReference>
<keyword evidence="5" id="KW-1185">Reference proteome</keyword>
<dbReference type="AlphaFoldDB" id="A0A0R1P0X9"/>
<dbReference type="InterPro" id="IPR005194">
    <property type="entry name" value="Glyco_hydro_65_C"/>
</dbReference>
<dbReference type="GO" id="GO:0005975">
    <property type="term" value="P:carbohydrate metabolic process"/>
    <property type="evidence" value="ECO:0007669"/>
    <property type="project" value="InterPro"/>
</dbReference>
<protein>
    <submittedName>
        <fullName evidence="4">Glycosyl hydrolase family 65 central catalytic domain protein</fullName>
    </submittedName>
</protein>
<dbReference type="InterPro" id="IPR037018">
    <property type="entry name" value="GH65_N"/>
</dbReference>
<dbReference type="EMBL" id="AZEB01000001">
    <property type="protein sequence ID" value="KRL23570.1"/>
    <property type="molecule type" value="Genomic_DNA"/>
</dbReference>
<dbReference type="GO" id="GO:0004553">
    <property type="term" value="F:hydrolase activity, hydrolyzing O-glycosyl compounds"/>
    <property type="evidence" value="ECO:0007669"/>
    <property type="project" value="TreeGrafter"/>
</dbReference>
<dbReference type="GO" id="GO:0016757">
    <property type="term" value="F:glycosyltransferase activity"/>
    <property type="evidence" value="ECO:0007669"/>
    <property type="project" value="UniProtKB-ARBA"/>
</dbReference>
<dbReference type="Gene3D" id="1.50.10.10">
    <property type="match status" value="1"/>
</dbReference>
<keyword evidence="4" id="KW-0378">Hydrolase</keyword>
<evidence type="ECO:0000259" key="3">
    <source>
        <dbReference type="Pfam" id="PF03636"/>
    </source>
</evidence>
<gene>
    <name evidence="4" type="ORF">FC98_GL000299</name>
</gene>
<dbReference type="Gene3D" id="2.70.98.40">
    <property type="entry name" value="Glycoside hydrolase, family 65, N-terminal domain"/>
    <property type="match status" value="1"/>
</dbReference>
<organism evidence="4 5">
    <name type="scientific">Lentilactobacillus kisonensis DSM 19906 = JCM 15041</name>
    <dbReference type="NCBI Taxonomy" id="1423766"/>
    <lineage>
        <taxon>Bacteria</taxon>
        <taxon>Bacillati</taxon>
        <taxon>Bacillota</taxon>
        <taxon>Bacilli</taxon>
        <taxon>Lactobacillales</taxon>
        <taxon>Lactobacillaceae</taxon>
        <taxon>Lentilactobacillus</taxon>
    </lineage>
</organism>
<feature type="domain" description="Glycoside hydrolase family 65 N-terminal" evidence="3">
    <location>
        <begin position="125"/>
        <end position="374"/>
    </location>
</feature>
<dbReference type="SUPFAM" id="SSF74650">
    <property type="entry name" value="Galactose mutarotase-like"/>
    <property type="match status" value="1"/>
</dbReference>
<dbReference type="Proteomes" id="UP000051439">
    <property type="component" value="Unassembled WGS sequence"/>
</dbReference>
<dbReference type="Pfam" id="PF03636">
    <property type="entry name" value="Glyco_hydro_65N"/>
    <property type="match status" value="1"/>
</dbReference>
<dbReference type="InterPro" id="IPR005196">
    <property type="entry name" value="Glyco_hydro_65_N"/>
</dbReference>
<evidence type="ECO:0000313" key="4">
    <source>
        <dbReference type="EMBL" id="KRL23570.1"/>
    </source>
</evidence>
<accession>A0A0R1P0X9</accession>
<dbReference type="Gene3D" id="2.60.420.10">
    <property type="entry name" value="Maltose phosphorylase, domain 3"/>
    <property type="match status" value="1"/>
</dbReference>
<name>A0A0R1P0X9_9LACO</name>
<dbReference type="Pfam" id="PF03632">
    <property type="entry name" value="Glyco_hydro_65m"/>
    <property type="match status" value="1"/>
</dbReference>